<evidence type="ECO:0000256" key="1">
    <source>
        <dbReference type="ARBA" id="ARBA00006586"/>
    </source>
</evidence>
<feature type="active site" description="Nucleophile" evidence="4">
    <location>
        <position position="219"/>
    </location>
</feature>
<dbReference type="InterPro" id="IPR029055">
    <property type="entry name" value="Ntn_hydrolases_N"/>
</dbReference>
<dbReference type="PANTHER" id="PTHR34218">
    <property type="entry name" value="PEPTIDASE S45 PENICILLIN AMIDASE"/>
    <property type="match status" value="1"/>
</dbReference>
<protein>
    <submittedName>
        <fullName evidence="6">Acyl-homoserine lactone acylase QuiP</fullName>
    </submittedName>
</protein>
<dbReference type="Gene3D" id="2.30.120.10">
    <property type="match status" value="1"/>
</dbReference>
<dbReference type="KEGG" id="dalk:DSCA_48250"/>
<dbReference type="InterPro" id="IPR014395">
    <property type="entry name" value="Pen/GL7ACA/AHL_acylase"/>
</dbReference>
<evidence type="ECO:0000313" key="7">
    <source>
        <dbReference type="Proteomes" id="UP000427906"/>
    </source>
</evidence>
<dbReference type="Proteomes" id="UP000427906">
    <property type="component" value="Chromosome"/>
</dbReference>
<dbReference type="SUPFAM" id="SSF56235">
    <property type="entry name" value="N-terminal nucleophile aminohydrolases (Ntn hydrolases)"/>
    <property type="match status" value="1"/>
</dbReference>
<accession>A0A5K7YRF3</accession>
<keyword evidence="7" id="KW-1185">Reference proteome</keyword>
<keyword evidence="3" id="KW-0865">Zymogen</keyword>
<evidence type="ECO:0000256" key="3">
    <source>
        <dbReference type="ARBA" id="ARBA00023145"/>
    </source>
</evidence>
<dbReference type="Gene3D" id="3.60.20.10">
    <property type="entry name" value="Glutamine Phosphoribosylpyrophosphate, subunit 1, domain 1"/>
    <property type="match status" value="1"/>
</dbReference>
<keyword evidence="2" id="KW-0378">Hydrolase</keyword>
<evidence type="ECO:0000313" key="6">
    <source>
        <dbReference type="EMBL" id="BBO70895.1"/>
    </source>
</evidence>
<dbReference type="Pfam" id="PF01804">
    <property type="entry name" value="Penicil_amidase"/>
    <property type="match status" value="1"/>
</dbReference>
<dbReference type="InterPro" id="IPR002692">
    <property type="entry name" value="S45"/>
</dbReference>
<keyword evidence="5" id="KW-0479">Metal-binding</keyword>
<dbReference type="RefSeq" id="WP_155318800.1">
    <property type="nucleotide sequence ID" value="NZ_AP021874.1"/>
</dbReference>
<dbReference type="GO" id="GO:0017000">
    <property type="term" value="P:antibiotic biosynthetic process"/>
    <property type="evidence" value="ECO:0007669"/>
    <property type="project" value="InterPro"/>
</dbReference>
<sequence length="723" mass="81334">MKLKTTPVVLHGNDGDIRILRNEHGIPDITAATTADLMRGLGWVHANDRQLQTLLTRILLQGRAAELLKADEALVAIDTYMRRMNFLPDPQAQLDRLEPATLLAVNAYVGGFNDWMQDNGPVFEFKLAGYRHPEPYRVTDCLRLGKVFGFLGLADIQANMEKFLVQLIQKGVPEEKLSELFPYLTDPVDADLIGRIRLSPPLVPAAIEWLNRLPRFNASNNWAVSGRHTRSGFPILCGDPHLEVNRLPNVWQEVVLRLPGNTLMGVSIPGVPGLIIGRNRYLAWSATYAYMDMLDYRIERCRDGSYYRRDGWKPFAVRDEEIKVKNRPSVRIRVYENENGLLEGDPHAEGHYLALGWSGASGCGAGIFNTMVRMLDTRNVETAMALFRQVEAVAMNWVLADTRGNIGYQMSGRHFQRPEGVSGLLPHAGWDERFDHKGFNDPAALPHVLNPPEGLIATANQDLNYLGRSNPINLCMGPYRADRIVQLLESGSDLDVAYMKDMHYDLYSLQAERLMKIIGPLLPDTDNGRTLKVWDLRYHADSTGAMLFESVYRGIIDVVFGDHGFGRDVLDHVFSETSLFNDYYANLDRILENESSAWFQGHSRDALFALGIDAGLDVKPVPYGRSRTVTLAHLLFGGQLPKFLGFDYGPLALPGCRATITQGQIFKNAGRLTTFSPTYRFITDLSTDEIHSNLAGGPSDRRFSKWYVSDLKNWYEGNYKVLK</sequence>
<dbReference type="Gene3D" id="1.10.1400.10">
    <property type="match status" value="1"/>
</dbReference>
<evidence type="ECO:0000256" key="4">
    <source>
        <dbReference type="PIRSR" id="PIRSR001227-1"/>
    </source>
</evidence>
<proteinExistence type="inferred from homology"/>
<dbReference type="GO" id="GO:0016811">
    <property type="term" value="F:hydrolase activity, acting on carbon-nitrogen (but not peptide) bonds, in linear amides"/>
    <property type="evidence" value="ECO:0007669"/>
    <property type="project" value="InterPro"/>
</dbReference>
<organism evidence="6 7">
    <name type="scientific">Desulfosarcina alkanivorans</name>
    <dbReference type="NCBI Taxonomy" id="571177"/>
    <lineage>
        <taxon>Bacteria</taxon>
        <taxon>Pseudomonadati</taxon>
        <taxon>Thermodesulfobacteriota</taxon>
        <taxon>Desulfobacteria</taxon>
        <taxon>Desulfobacterales</taxon>
        <taxon>Desulfosarcinaceae</taxon>
        <taxon>Desulfosarcina</taxon>
    </lineage>
</organism>
<feature type="binding site" evidence="5">
    <location>
        <position position="292"/>
    </location>
    <ligand>
        <name>Ca(2+)</name>
        <dbReference type="ChEBI" id="CHEBI:29108"/>
    </ligand>
</feature>
<dbReference type="Gene3D" id="1.10.439.10">
    <property type="entry name" value="Penicillin Amidohydrolase, domain 1"/>
    <property type="match status" value="1"/>
</dbReference>
<dbReference type="InterPro" id="IPR043146">
    <property type="entry name" value="Penicillin_amidase_N_B-knob"/>
</dbReference>
<feature type="binding site" evidence="5">
    <location>
        <position position="295"/>
    </location>
    <ligand>
        <name>Ca(2+)</name>
        <dbReference type="ChEBI" id="CHEBI:29108"/>
    </ligand>
</feature>
<dbReference type="GO" id="GO:0046872">
    <property type="term" value="F:metal ion binding"/>
    <property type="evidence" value="ECO:0007669"/>
    <property type="project" value="UniProtKB-KW"/>
</dbReference>
<dbReference type="CDD" id="cd03747">
    <property type="entry name" value="Ntn_PGA_like"/>
    <property type="match status" value="1"/>
</dbReference>
<reference evidence="6 7" key="1">
    <citation type="submission" date="2019-11" db="EMBL/GenBank/DDBJ databases">
        <title>Comparative genomics of hydrocarbon-degrading Desulfosarcina strains.</title>
        <authorList>
            <person name="Watanabe M."/>
            <person name="Kojima H."/>
            <person name="Fukui M."/>
        </authorList>
    </citation>
    <scope>NUCLEOTIDE SEQUENCE [LARGE SCALE GENOMIC DNA]</scope>
    <source>
        <strain evidence="6 7">PL12</strain>
    </source>
</reference>
<dbReference type="AlphaFoldDB" id="A0A5K7YRF3"/>
<name>A0A5K7YRF3_9BACT</name>
<evidence type="ECO:0000256" key="2">
    <source>
        <dbReference type="ARBA" id="ARBA00022801"/>
    </source>
</evidence>
<dbReference type="PANTHER" id="PTHR34218:SF4">
    <property type="entry name" value="ACYL-HOMOSERINE LACTONE ACYLASE QUIP"/>
    <property type="match status" value="1"/>
</dbReference>
<keyword evidence="5" id="KW-0106">Calcium</keyword>
<dbReference type="InterPro" id="IPR043147">
    <property type="entry name" value="Penicillin_amidase_A-knob"/>
</dbReference>
<dbReference type="PIRSF" id="PIRSF001227">
    <property type="entry name" value="Pen_acylase"/>
    <property type="match status" value="1"/>
</dbReference>
<gene>
    <name evidence="6" type="primary">quiP</name>
    <name evidence="6" type="ORF">DSCA_48250</name>
</gene>
<dbReference type="InterPro" id="IPR023343">
    <property type="entry name" value="Penicillin_amidase_dom1"/>
</dbReference>
<dbReference type="EMBL" id="AP021874">
    <property type="protein sequence ID" value="BBO70895.1"/>
    <property type="molecule type" value="Genomic_DNA"/>
</dbReference>
<comment type="cofactor">
    <cofactor evidence="5">
        <name>Ca(2+)</name>
        <dbReference type="ChEBI" id="CHEBI:29108"/>
    </cofactor>
    <text evidence="5">Binds 1 Ca(2+) ion per dimer.</text>
</comment>
<evidence type="ECO:0000256" key="5">
    <source>
        <dbReference type="PIRSR" id="PIRSR001227-2"/>
    </source>
</evidence>
<comment type="similarity">
    <text evidence="1">Belongs to the peptidase S45 family.</text>
</comment>
<dbReference type="OrthoDB" id="9760084at2"/>